<dbReference type="HOGENOM" id="CLU_2183157_0_0_1"/>
<dbReference type="Proteomes" id="UP000002624">
    <property type="component" value="Unassembled WGS sequence"/>
</dbReference>
<dbReference type="AlphaFoldDB" id="C6H9G2"/>
<gene>
    <name evidence="2" type="ORF">HCDG_02843</name>
</gene>
<accession>C6H9G2</accession>
<feature type="compositionally biased region" description="Polar residues" evidence="1">
    <location>
        <begin position="13"/>
        <end position="23"/>
    </location>
</feature>
<dbReference type="EMBL" id="GG692421">
    <property type="protein sequence ID" value="EER42945.1"/>
    <property type="molecule type" value="Genomic_DNA"/>
</dbReference>
<reference evidence="3" key="1">
    <citation type="submission" date="2009-05" db="EMBL/GenBank/DDBJ databases">
        <title>The genome sequence of Ajellomyces capsulatus strain H143.</title>
        <authorList>
            <person name="Champion M."/>
            <person name="Cuomo C.A."/>
            <person name="Ma L.-J."/>
            <person name="Henn M.R."/>
            <person name="Sil A."/>
            <person name="Goldman B."/>
            <person name="Young S.K."/>
            <person name="Kodira C.D."/>
            <person name="Zeng Q."/>
            <person name="Koehrsen M."/>
            <person name="Alvarado L."/>
            <person name="Berlin A.M."/>
            <person name="Borenstein D."/>
            <person name="Chen Z."/>
            <person name="Engels R."/>
            <person name="Freedman E."/>
            <person name="Gellesch M."/>
            <person name="Goldberg J."/>
            <person name="Griggs A."/>
            <person name="Gujja S."/>
            <person name="Heiman D.I."/>
            <person name="Hepburn T.A."/>
            <person name="Howarth C."/>
            <person name="Jen D."/>
            <person name="Larson L."/>
            <person name="Lewis B."/>
            <person name="Mehta T."/>
            <person name="Park D."/>
            <person name="Pearson M."/>
            <person name="Roberts A."/>
            <person name="Saif S."/>
            <person name="Shea T.D."/>
            <person name="Shenoy N."/>
            <person name="Sisk P."/>
            <person name="Stolte C."/>
            <person name="Sykes S."/>
            <person name="Walk T."/>
            <person name="White J."/>
            <person name="Yandava C."/>
            <person name="Klein B."/>
            <person name="McEwen J.G."/>
            <person name="Puccia R."/>
            <person name="Goldman G.H."/>
            <person name="Felipe M.S."/>
            <person name="Nino-Vega G."/>
            <person name="San-Blas G."/>
            <person name="Taylor J.W."/>
            <person name="Mendoza L."/>
            <person name="Galagan J.E."/>
            <person name="Nusbaum C."/>
            <person name="Birren B.W."/>
        </authorList>
    </citation>
    <scope>NUCLEOTIDE SEQUENCE [LARGE SCALE GENOMIC DNA]</scope>
    <source>
        <strain evidence="3">H143</strain>
    </source>
</reference>
<dbReference type="VEuPathDB" id="FungiDB:HCDG_02843"/>
<evidence type="ECO:0000313" key="3">
    <source>
        <dbReference type="Proteomes" id="UP000002624"/>
    </source>
</evidence>
<evidence type="ECO:0000256" key="1">
    <source>
        <dbReference type="SAM" id="MobiDB-lite"/>
    </source>
</evidence>
<sequence length="109" mass="11468">MAGCYPPPAVPIISTSSKPSQDTGSGYCTFFSSAVQRSSGLDRAPPCRNACAKERAQQVSGSQGSTLSDVSSELYFTANLTTLRGVLIVPDPLWSPLRALEPSKIKSAC</sequence>
<feature type="region of interest" description="Disordered" evidence="1">
    <location>
        <begin position="1"/>
        <end position="23"/>
    </location>
</feature>
<feature type="compositionally biased region" description="Pro residues" evidence="1">
    <location>
        <begin position="1"/>
        <end position="10"/>
    </location>
</feature>
<proteinExistence type="predicted"/>
<organism evidence="2 3">
    <name type="scientific">Ajellomyces capsulatus (strain H143)</name>
    <name type="common">Darling's disease fungus</name>
    <name type="synonym">Histoplasma capsulatum</name>
    <dbReference type="NCBI Taxonomy" id="544712"/>
    <lineage>
        <taxon>Eukaryota</taxon>
        <taxon>Fungi</taxon>
        <taxon>Dikarya</taxon>
        <taxon>Ascomycota</taxon>
        <taxon>Pezizomycotina</taxon>
        <taxon>Eurotiomycetes</taxon>
        <taxon>Eurotiomycetidae</taxon>
        <taxon>Onygenales</taxon>
        <taxon>Ajellomycetaceae</taxon>
        <taxon>Histoplasma</taxon>
    </lineage>
</organism>
<name>C6H9G2_AJECH</name>
<evidence type="ECO:0000313" key="2">
    <source>
        <dbReference type="EMBL" id="EER42945.1"/>
    </source>
</evidence>
<protein>
    <submittedName>
        <fullName evidence="2">Uncharacterized protein</fullName>
    </submittedName>
</protein>